<proteinExistence type="predicted"/>
<keyword evidence="1 5" id="KW-0489">Methyltransferase</keyword>
<reference evidence="5" key="1">
    <citation type="submission" date="2021-04" db="EMBL/GenBank/DDBJ databases">
        <authorList>
            <person name="Rodrigo-Torres L."/>
            <person name="Arahal R. D."/>
            <person name="Lucena T."/>
        </authorList>
    </citation>
    <scope>NUCLEOTIDE SEQUENCE</scope>
    <source>
        <strain evidence="5">AS29M-1</strain>
    </source>
</reference>
<dbReference type="GO" id="GO:0003723">
    <property type="term" value="F:RNA binding"/>
    <property type="evidence" value="ECO:0007669"/>
    <property type="project" value="UniProtKB-UniRule"/>
</dbReference>
<keyword evidence="2 5" id="KW-0808">Transferase</keyword>
<dbReference type="SUPFAM" id="SSF53335">
    <property type="entry name" value="S-adenosyl-L-methionine-dependent methyltransferases"/>
    <property type="match status" value="1"/>
</dbReference>
<evidence type="ECO:0000256" key="2">
    <source>
        <dbReference type="ARBA" id="ARBA00022679"/>
    </source>
</evidence>
<dbReference type="GO" id="GO:0070043">
    <property type="term" value="F:rRNA (guanine-N7-)-methyltransferase activity"/>
    <property type="evidence" value="ECO:0007669"/>
    <property type="project" value="TreeGrafter"/>
</dbReference>
<organism evidence="5 6">
    <name type="scientific">Parvicella tangerina</name>
    <dbReference type="NCBI Taxonomy" id="2829795"/>
    <lineage>
        <taxon>Bacteria</taxon>
        <taxon>Pseudomonadati</taxon>
        <taxon>Bacteroidota</taxon>
        <taxon>Flavobacteriia</taxon>
        <taxon>Flavobacteriales</taxon>
        <taxon>Parvicellaceae</taxon>
        <taxon>Parvicella</taxon>
    </lineage>
</organism>
<feature type="domain" description="THUMP" evidence="4">
    <location>
        <begin position="42"/>
        <end position="153"/>
    </location>
</feature>
<evidence type="ECO:0000256" key="3">
    <source>
        <dbReference type="PROSITE-ProRule" id="PRU00529"/>
    </source>
</evidence>
<dbReference type="PANTHER" id="PTHR47313:SF1">
    <property type="entry name" value="RIBOSOMAL RNA LARGE SUBUNIT METHYLTRANSFERASE K_L"/>
    <property type="match status" value="1"/>
</dbReference>
<gene>
    <name evidence="5" type="primary">rlmL</name>
    <name evidence="5" type="ORF">CRYO30217_02911</name>
</gene>
<dbReference type="Pfam" id="PF02926">
    <property type="entry name" value="THUMP"/>
    <property type="match status" value="1"/>
</dbReference>
<dbReference type="EC" id="2.1.1.173" evidence="5"/>
<dbReference type="EMBL" id="OU015584">
    <property type="protein sequence ID" value="CAG5085858.1"/>
    <property type="molecule type" value="Genomic_DNA"/>
</dbReference>
<evidence type="ECO:0000313" key="5">
    <source>
        <dbReference type="EMBL" id="CAG5085858.1"/>
    </source>
</evidence>
<dbReference type="Pfam" id="PF01170">
    <property type="entry name" value="UPF0020"/>
    <property type="match status" value="1"/>
</dbReference>
<dbReference type="Proteomes" id="UP000683507">
    <property type="component" value="Chromosome"/>
</dbReference>
<protein>
    <submittedName>
        <fullName evidence="5">Ribosomal RNA large subunit methyltransferase L</fullName>
        <ecNumber evidence="5">2.1.1.173</ecNumber>
    </submittedName>
</protein>
<dbReference type="Pfam" id="PF22020">
    <property type="entry name" value="RlmL_1st"/>
    <property type="match status" value="1"/>
</dbReference>
<evidence type="ECO:0000256" key="1">
    <source>
        <dbReference type="ARBA" id="ARBA00022603"/>
    </source>
</evidence>
<dbReference type="PROSITE" id="PS51165">
    <property type="entry name" value="THUMP"/>
    <property type="match status" value="1"/>
</dbReference>
<dbReference type="InterPro" id="IPR000241">
    <property type="entry name" value="RlmKL-like_Mtase"/>
</dbReference>
<dbReference type="InterPro" id="IPR053943">
    <property type="entry name" value="RlmKL-like_Mtase_CS"/>
</dbReference>
<dbReference type="PROSITE" id="PS01261">
    <property type="entry name" value="UPF0020"/>
    <property type="match status" value="1"/>
</dbReference>
<dbReference type="InterPro" id="IPR054170">
    <property type="entry name" value="RlmL_1st"/>
</dbReference>
<dbReference type="InterPro" id="IPR004114">
    <property type="entry name" value="THUMP_dom"/>
</dbReference>
<dbReference type="GO" id="GO:0052915">
    <property type="term" value="F:23S rRNA (guanine(2445)-N(2))-methyltransferase activity"/>
    <property type="evidence" value="ECO:0007669"/>
    <property type="project" value="UniProtKB-EC"/>
</dbReference>
<dbReference type="CDD" id="cd11715">
    <property type="entry name" value="THUMP_AdoMetMT"/>
    <property type="match status" value="1"/>
</dbReference>
<dbReference type="PANTHER" id="PTHR47313">
    <property type="entry name" value="RIBOSOMAL RNA LARGE SUBUNIT METHYLTRANSFERASE K/L"/>
    <property type="match status" value="1"/>
</dbReference>
<dbReference type="Gene3D" id="3.30.2130.30">
    <property type="match status" value="1"/>
</dbReference>
<keyword evidence="3" id="KW-0694">RNA-binding</keyword>
<dbReference type="RefSeq" id="WP_258543109.1">
    <property type="nucleotide sequence ID" value="NZ_OU015584.1"/>
</dbReference>
<dbReference type="AlphaFoldDB" id="A0A916JPS6"/>
<dbReference type="SMART" id="SM00981">
    <property type="entry name" value="THUMP"/>
    <property type="match status" value="1"/>
</dbReference>
<evidence type="ECO:0000259" key="4">
    <source>
        <dbReference type="PROSITE" id="PS51165"/>
    </source>
</evidence>
<name>A0A916JPS6_9FLAO</name>
<dbReference type="Gene3D" id="3.40.50.150">
    <property type="entry name" value="Vaccinia Virus protein VP39"/>
    <property type="match status" value="1"/>
</dbReference>
<sequence>MKLIARTFAGLEELLEKEITQLGGEKVKTHKRAVSFLGDQRLMYKVNMFSRVALDVLTPIAKFEAKNPEHLYKEIMKIKWDKYMSADATFFISTIVYSSVFTHSQFVALKTKDAIVDQFREEFDRRPDIDKSRPDLRITIRVNETKCEVLLNSSGAPLFKRGYRTKTGKAPLNEILAAGIILKTNWDKKTPFIDPMCGSGTIPIEAGMIARNIAPCLIRKDYGFQKWKDYDRRAFEDLMKEAEDQVVENRVVIKGFDQDLYVLGLAKRNLKNVPRLAGNITLEKADFFQSDKIFDKGILVFNPPYDRRIAIYDADEYYSKIGTHLKHTFDGYHAWILSGNWMALKHVGLKPTEKITLFNGAEECKLMHYTLYQGSKKRKSNRN</sequence>
<dbReference type="KEGG" id="ptan:CRYO30217_02911"/>
<keyword evidence="6" id="KW-1185">Reference proteome</keyword>
<dbReference type="InterPro" id="IPR029063">
    <property type="entry name" value="SAM-dependent_MTases_sf"/>
</dbReference>
<accession>A0A916JPS6</accession>
<evidence type="ECO:0000313" key="6">
    <source>
        <dbReference type="Proteomes" id="UP000683507"/>
    </source>
</evidence>